<dbReference type="Gene3D" id="3.40.50.880">
    <property type="match status" value="1"/>
</dbReference>
<evidence type="ECO:0000259" key="3">
    <source>
        <dbReference type="Pfam" id="PF13709"/>
    </source>
</evidence>
<keyword evidence="1" id="KW-0812">Transmembrane</keyword>
<dbReference type="PANTHER" id="PTHR37464">
    <property type="entry name" value="BLL2463 PROTEIN"/>
    <property type="match status" value="1"/>
</dbReference>
<dbReference type="Pfam" id="PF13709">
    <property type="entry name" value="DUF4159"/>
    <property type="match status" value="1"/>
</dbReference>
<keyword evidence="1" id="KW-0472">Membrane</keyword>
<keyword evidence="1" id="KW-1133">Transmembrane helix</keyword>
<dbReference type="Pfam" id="PF07584">
    <property type="entry name" value="BatA"/>
    <property type="match status" value="1"/>
</dbReference>
<feature type="transmembrane region" description="Helical" evidence="1">
    <location>
        <begin position="55"/>
        <end position="74"/>
    </location>
</feature>
<dbReference type="EMBL" id="JABFCX010000002">
    <property type="protein sequence ID" value="NNU15136.1"/>
    <property type="molecule type" value="Genomic_DNA"/>
</dbReference>
<dbReference type="Gene3D" id="3.40.50.12140">
    <property type="entry name" value="Domain of unknown function DUF4159"/>
    <property type="match status" value="1"/>
</dbReference>
<dbReference type="CDD" id="cd03143">
    <property type="entry name" value="A4_beta-galactosidase_middle_domain"/>
    <property type="match status" value="1"/>
</dbReference>
<dbReference type="AlphaFoldDB" id="A0A7Y3RJF6"/>
<reference evidence="4 5" key="1">
    <citation type="submission" date="2020-05" db="EMBL/GenBank/DDBJ databases">
        <title>Parvularcula mediterraneae sp. nov., isolated from polypropylene straw from shallow seawater of the seashore of Laganas in Zakynthos island, Greece.</title>
        <authorList>
            <person name="Szabo I."/>
            <person name="Al-Omari J."/>
            <person name="Rado J."/>
            <person name="Szerdahelyi G.S."/>
        </authorList>
    </citation>
    <scope>NUCLEOTIDE SEQUENCE [LARGE SCALE GENOMIC DNA]</scope>
    <source>
        <strain evidence="4 5">ZS-1/3</strain>
    </source>
</reference>
<sequence>MSFASPLLLAGLLALPLLVWLLRAMPPQPERQVFGGMFFLDKLATPKQQPVRTPLIILIIRLLAFALLVLALAGPKLGPETVRMPGPMVVVFGDGWDAAQRWEDRLDAARRAIDEAGGEVRILTTSNGELSPPYSRTAAEKALTRITPQPRLADWEAVSAALADNEARTILIPGGLAPVGEVSMQLTPPLTAYLPEGRTLALGLPRITGDAISAPVFRSSAEGEAEVRVRGLSRDGRVISSVDVTFNAGEREAEAVFRLPLALRNEVARLDIEGFRSAGATALLGSSARRTLAGIVSGGSESLRDGGFYLERALAPSAEIIEAPIRELIALSPGLVILDDVGTFRPGDREALEAFVTEGGILLRFAGPAMVSGENVPGDLLLPAPILGGERALGGALTWAEPQRVAQVNQDTPLGGITLNEEIAVRRQVLTRPGADVEVWASLADGTPLITAAERGDGLVVLIHVSAAPTWSDLPISGLFAGLMQRLATLAETDIDADLSGAEEPLLAQRLLDGRGALIEPRGDADPLIVGQPLPAPGLYGEGADERAVNAYREPEAPQAFTASMLPRGARVLTAGSGPQRDFTPWLLAAALILLSIDAVISLSRQGLFRFAGAAVLALMVLPLTIPDASAQLRPPLPGKAEDAALDLRFAYVRTGDQALDRLSEAGLSGLTRIATMRSSLEPAAPQGVDPDRDELSVYALIYWPVRRGQEPPSDAALQRLEAFMDGGGMLIIDTGSDATFGAESAVGQVLGRLDAPPLEPLPDDHVLLFSFYRLDQLWGRNPGGQVWVETRGALDQRRDGVPSLIVAPRDWSSAWALDASGSPLRPGGPGGEGRREMAFRAGINMAMVAITGNYKADQADVQDMLDKLGQDNDER</sequence>
<dbReference type="InterPro" id="IPR029062">
    <property type="entry name" value="Class_I_gatase-like"/>
</dbReference>
<keyword evidence="5" id="KW-1185">Reference proteome</keyword>
<dbReference type="InterPro" id="IPR024163">
    <property type="entry name" value="Aerotolerance_reg_N"/>
</dbReference>
<name>A0A7Y3RJF6_9PROT</name>
<proteinExistence type="predicted"/>
<dbReference type="RefSeq" id="WP_173196362.1">
    <property type="nucleotide sequence ID" value="NZ_JABFCX010000002.1"/>
</dbReference>
<evidence type="ECO:0000256" key="1">
    <source>
        <dbReference type="SAM" id="Phobius"/>
    </source>
</evidence>
<evidence type="ECO:0000313" key="5">
    <source>
        <dbReference type="Proteomes" id="UP000536835"/>
    </source>
</evidence>
<feature type="domain" description="DUF4159" evidence="3">
    <location>
        <begin position="649"/>
        <end position="850"/>
    </location>
</feature>
<dbReference type="PANTHER" id="PTHR37464:SF1">
    <property type="entry name" value="BLL2463 PROTEIN"/>
    <property type="match status" value="1"/>
</dbReference>
<gene>
    <name evidence="4" type="ORF">HK107_02205</name>
</gene>
<dbReference type="Proteomes" id="UP000536835">
    <property type="component" value="Unassembled WGS sequence"/>
</dbReference>
<feature type="domain" description="Aerotolerance regulator N-terminal" evidence="2">
    <location>
        <begin position="1"/>
        <end position="75"/>
    </location>
</feature>
<dbReference type="InterPro" id="IPR025297">
    <property type="entry name" value="DUF4159"/>
</dbReference>
<evidence type="ECO:0000259" key="2">
    <source>
        <dbReference type="Pfam" id="PF07584"/>
    </source>
</evidence>
<dbReference type="InterPro" id="IPR011933">
    <property type="entry name" value="Double_TM_dom"/>
</dbReference>
<comment type="caution">
    <text evidence="4">The sequence shown here is derived from an EMBL/GenBank/DDBJ whole genome shotgun (WGS) entry which is preliminary data.</text>
</comment>
<accession>A0A7Y3RJF6</accession>
<dbReference type="SUPFAM" id="SSF52317">
    <property type="entry name" value="Class I glutamine amidotransferase-like"/>
    <property type="match status" value="1"/>
</dbReference>
<dbReference type="NCBIfam" id="TIGR02226">
    <property type="entry name" value="two_anch"/>
    <property type="match status" value="1"/>
</dbReference>
<protein>
    <submittedName>
        <fullName evidence="4">DUF4159 domain-containing protein</fullName>
    </submittedName>
</protein>
<organism evidence="4 5">
    <name type="scientific">Parvularcula mediterranea</name>
    <dbReference type="NCBI Taxonomy" id="2732508"/>
    <lineage>
        <taxon>Bacteria</taxon>
        <taxon>Pseudomonadati</taxon>
        <taxon>Pseudomonadota</taxon>
        <taxon>Alphaproteobacteria</taxon>
        <taxon>Parvularculales</taxon>
        <taxon>Parvularculaceae</taxon>
        <taxon>Parvularcula</taxon>
    </lineage>
</organism>
<evidence type="ECO:0000313" key="4">
    <source>
        <dbReference type="EMBL" id="NNU15136.1"/>
    </source>
</evidence>